<dbReference type="Proteomes" id="UP000316316">
    <property type="component" value="Unassembled WGS sequence"/>
</dbReference>
<dbReference type="EMBL" id="PDXQ01000001">
    <property type="protein sequence ID" value="TRZ33289.1"/>
    <property type="molecule type" value="Genomic_DNA"/>
</dbReference>
<name>A0A8B5W2V6_ENTAV</name>
<gene>
    <name evidence="1" type="ORF">AUF17_04030</name>
</gene>
<reference evidence="1 2" key="1">
    <citation type="submission" date="2017-10" db="EMBL/GenBank/DDBJ databases">
        <title>FDA dAtabase for Regulatory Grade micrObial Sequences (FDA-ARGOS): Supporting development and validation of Infectious Disease Dx tests.</title>
        <authorList>
            <person name="Campos J."/>
            <person name="Goldberg B."/>
            <person name="Tallon L.J."/>
            <person name="Sadzewicz L."/>
            <person name="Sengamalay N."/>
            <person name="Ott S."/>
            <person name="Godinez A."/>
            <person name="Nagaraj S."/>
            <person name="Vyas G."/>
            <person name="Aluvathingal J."/>
            <person name="Nadendla S."/>
            <person name="Geyer C."/>
            <person name="Nandy P."/>
            <person name="Hobson J."/>
            <person name="Sichtig H."/>
        </authorList>
    </citation>
    <scope>NUCLEOTIDE SEQUENCE [LARGE SCALE GENOMIC DNA]</scope>
    <source>
        <strain evidence="1 2">FDAARGOS_185</strain>
    </source>
</reference>
<accession>A0A8B5W2V6</accession>
<evidence type="ECO:0000313" key="2">
    <source>
        <dbReference type="Proteomes" id="UP000316316"/>
    </source>
</evidence>
<proteinExistence type="predicted"/>
<protein>
    <submittedName>
        <fullName evidence="1">Uncharacterized protein</fullName>
    </submittedName>
</protein>
<organism evidence="1 2">
    <name type="scientific">Enterococcus avium</name>
    <name type="common">Streptococcus avium</name>
    <dbReference type="NCBI Taxonomy" id="33945"/>
    <lineage>
        <taxon>Bacteria</taxon>
        <taxon>Bacillati</taxon>
        <taxon>Bacillota</taxon>
        <taxon>Bacilli</taxon>
        <taxon>Lactobacillales</taxon>
        <taxon>Enterococcaceae</taxon>
        <taxon>Enterococcus</taxon>
    </lineage>
</organism>
<evidence type="ECO:0000313" key="1">
    <source>
        <dbReference type="EMBL" id="TRZ33289.1"/>
    </source>
</evidence>
<comment type="caution">
    <text evidence="1">The sequence shown here is derived from an EMBL/GenBank/DDBJ whole genome shotgun (WGS) entry which is preliminary data.</text>
</comment>
<sequence length="105" mass="12510">MQQWEKTINERYALKDRQETLELLKKMLADGYKYIVRDPESEWLLCFSLEPKKYRDGEFWGYVNEKEPSAKMARQIRNTDITEIKWTNKVATSIEAFLDDGIVLT</sequence>
<dbReference type="AlphaFoldDB" id="A0A8B5W2V6"/>
<dbReference type="RefSeq" id="WP_144324593.1">
    <property type="nucleotide sequence ID" value="NZ_PDXQ01000001.1"/>
</dbReference>